<feature type="compositionally biased region" description="Low complexity" evidence="4">
    <location>
        <begin position="107"/>
        <end position="127"/>
    </location>
</feature>
<reference evidence="6" key="1">
    <citation type="journal article" date="2020" name="New Phytol.">
        <title>Comparative genomics reveals dynamic genome evolution in host specialist ectomycorrhizal fungi.</title>
        <authorList>
            <person name="Lofgren L.A."/>
            <person name="Nguyen N.H."/>
            <person name="Vilgalys R."/>
            <person name="Ruytinx J."/>
            <person name="Liao H.L."/>
            <person name="Branco S."/>
            <person name="Kuo A."/>
            <person name="LaButti K."/>
            <person name="Lipzen A."/>
            <person name="Andreopoulos W."/>
            <person name="Pangilinan J."/>
            <person name="Riley R."/>
            <person name="Hundley H."/>
            <person name="Na H."/>
            <person name="Barry K."/>
            <person name="Grigoriev I.V."/>
            <person name="Stajich J.E."/>
            <person name="Kennedy P.G."/>
        </authorList>
    </citation>
    <scope>NUCLEOTIDE SEQUENCE</scope>
    <source>
        <strain evidence="6">DOB743</strain>
    </source>
</reference>
<name>A0A9P7D0K9_9AGAM</name>
<dbReference type="GO" id="GO:0005524">
    <property type="term" value="F:ATP binding"/>
    <property type="evidence" value="ECO:0007669"/>
    <property type="project" value="InterPro"/>
</dbReference>
<feature type="domain" description="Alpha-type protein kinase" evidence="5">
    <location>
        <begin position="404"/>
        <end position="689"/>
    </location>
</feature>
<feature type="region of interest" description="Disordered" evidence="4">
    <location>
        <begin position="320"/>
        <end position="341"/>
    </location>
</feature>
<dbReference type="Proteomes" id="UP000714275">
    <property type="component" value="Unassembled WGS sequence"/>
</dbReference>
<dbReference type="Gene3D" id="3.20.200.10">
    <property type="entry name" value="MHCK/EF2 kinase"/>
    <property type="match status" value="1"/>
</dbReference>
<dbReference type="OrthoDB" id="301415at2759"/>
<feature type="compositionally biased region" description="Low complexity" evidence="4">
    <location>
        <begin position="320"/>
        <end position="339"/>
    </location>
</feature>
<evidence type="ECO:0000256" key="4">
    <source>
        <dbReference type="SAM" id="MobiDB-lite"/>
    </source>
</evidence>
<dbReference type="Pfam" id="PF02816">
    <property type="entry name" value="Alpha_kinase"/>
    <property type="match status" value="1"/>
</dbReference>
<dbReference type="GO" id="GO:0004674">
    <property type="term" value="F:protein serine/threonine kinase activity"/>
    <property type="evidence" value="ECO:0007669"/>
    <property type="project" value="UniProtKB-KW"/>
</dbReference>
<gene>
    <name evidence="6" type="ORF">EV702DRAFT_1047583</name>
</gene>
<evidence type="ECO:0000259" key="5">
    <source>
        <dbReference type="PROSITE" id="PS51158"/>
    </source>
</evidence>
<sequence length="693" mass="75866">MSNYELVSQYTEDAFAKEDRLCQHPACGANIAMGDPCFYVATIEQVRPTPGSASGGSSLHTNSGFAGRGPPDPRVIRQSVNAGQRKLSVNPPRVMPLSQHSAGPDISVPSLWQQSSQSSQPTLRSSTGYTPHHAHYSSERDRWAKLSYAPPPSQTISLEISAVHEGGNRKKGGRGTPFGSICEGKKDIDAQIDAPGLIKIALDTWRYEEFIVRDSHWVDLSGHHAREPYFYSQCVQAGRKGLKSSIFKTKQFALMVVIPESQWREYEEWTERDEATHQAPIAKTATTAVSEASGGVSHGEDYLATGVSLPSKRTHLRTASSLSSTSSSASPPLKKAISADTFRSPNRNDLKEALHSGGIANVDAQSGKFQISSILFNVLTLLQVYDLQNESIQLYWIATCPMSEILENNNYWSFTLHTAESTTGQLTVDTSSANIIGRGGFKTAHPGWLTLASNIPTTGLGSVPHQKVVVKRPFIKVYPPSGPSAGTYKIGRYAMADELSKQYKEANVLYWANSLLDLTYAFINRCVAASSNPPPFEIPRLHFIHAGLALSFLPGQVVIAKPGAKACSMRAAFLLEELIPGGQDTFVKFIHNTDCNPLLDPGENGYNMALFLAFTQHVQYKKMGGLAYISDYQGSTELLTDPQILTHPSVSEGKDLFGDGNVEDVVSQFEKNHVCNYYCEWSGFKLEAYEKEA</sequence>
<evidence type="ECO:0000256" key="2">
    <source>
        <dbReference type="ARBA" id="ARBA00022679"/>
    </source>
</evidence>
<keyword evidence="3" id="KW-0418">Kinase</keyword>
<keyword evidence="1" id="KW-0723">Serine/threonine-protein kinase</keyword>
<dbReference type="SUPFAM" id="SSF56112">
    <property type="entry name" value="Protein kinase-like (PK-like)"/>
    <property type="match status" value="1"/>
</dbReference>
<protein>
    <recommendedName>
        <fullName evidence="5">Alpha-type protein kinase domain-containing protein</fullName>
    </recommendedName>
</protein>
<keyword evidence="7" id="KW-1185">Reference proteome</keyword>
<proteinExistence type="predicted"/>
<evidence type="ECO:0000256" key="1">
    <source>
        <dbReference type="ARBA" id="ARBA00022527"/>
    </source>
</evidence>
<dbReference type="PROSITE" id="PS51158">
    <property type="entry name" value="ALPHA_KINASE"/>
    <property type="match status" value="1"/>
</dbReference>
<organism evidence="6 7">
    <name type="scientific">Suillus placidus</name>
    <dbReference type="NCBI Taxonomy" id="48579"/>
    <lineage>
        <taxon>Eukaryota</taxon>
        <taxon>Fungi</taxon>
        <taxon>Dikarya</taxon>
        <taxon>Basidiomycota</taxon>
        <taxon>Agaricomycotina</taxon>
        <taxon>Agaricomycetes</taxon>
        <taxon>Agaricomycetidae</taxon>
        <taxon>Boletales</taxon>
        <taxon>Suillineae</taxon>
        <taxon>Suillaceae</taxon>
        <taxon>Suillus</taxon>
    </lineage>
</organism>
<evidence type="ECO:0000313" key="7">
    <source>
        <dbReference type="Proteomes" id="UP000714275"/>
    </source>
</evidence>
<feature type="compositionally biased region" description="Polar residues" evidence="4">
    <location>
        <begin position="51"/>
        <end position="64"/>
    </location>
</feature>
<dbReference type="InterPro" id="IPR004166">
    <property type="entry name" value="a-kinase_dom"/>
</dbReference>
<dbReference type="InterPro" id="IPR011009">
    <property type="entry name" value="Kinase-like_dom_sf"/>
</dbReference>
<feature type="region of interest" description="Disordered" evidence="4">
    <location>
        <begin position="49"/>
        <end position="136"/>
    </location>
</feature>
<accession>A0A9P7D0K9</accession>
<keyword evidence="2" id="KW-0808">Transferase</keyword>
<evidence type="ECO:0000313" key="6">
    <source>
        <dbReference type="EMBL" id="KAG1774632.1"/>
    </source>
</evidence>
<dbReference type="EMBL" id="JABBWD010000040">
    <property type="protein sequence ID" value="KAG1774632.1"/>
    <property type="molecule type" value="Genomic_DNA"/>
</dbReference>
<comment type="caution">
    <text evidence="6">The sequence shown here is derived from an EMBL/GenBank/DDBJ whole genome shotgun (WGS) entry which is preliminary data.</text>
</comment>
<dbReference type="AlphaFoldDB" id="A0A9P7D0K9"/>
<evidence type="ECO:0000256" key="3">
    <source>
        <dbReference type="ARBA" id="ARBA00022777"/>
    </source>
</evidence>